<sequence length="67" mass="7502">MKATKLQGLKYNKKGKYEVKKLRLPKTFEDIGRECNLLRNSTLILVVQAQSTAGERSAPETQALHGT</sequence>
<dbReference type="AlphaFoldDB" id="A0A5B7I948"/>
<protein>
    <submittedName>
        <fullName evidence="1">Uncharacterized protein</fullName>
    </submittedName>
</protein>
<proteinExistence type="predicted"/>
<dbReference type="Proteomes" id="UP000324222">
    <property type="component" value="Unassembled WGS sequence"/>
</dbReference>
<reference evidence="1 2" key="1">
    <citation type="submission" date="2019-05" db="EMBL/GenBank/DDBJ databases">
        <title>Another draft genome of Portunus trituberculatus and its Hox gene families provides insights of decapod evolution.</title>
        <authorList>
            <person name="Jeong J.-H."/>
            <person name="Song I."/>
            <person name="Kim S."/>
            <person name="Choi T."/>
            <person name="Kim D."/>
            <person name="Ryu S."/>
            <person name="Kim W."/>
        </authorList>
    </citation>
    <scope>NUCLEOTIDE SEQUENCE [LARGE SCALE GENOMIC DNA]</scope>
    <source>
        <tissue evidence="1">Muscle</tissue>
    </source>
</reference>
<name>A0A5B7I948_PORTR</name>
<dbReference type="EMBL" id="VSRR010045836">
    <property type="protein sequence ID" value="MPC77418.1"/>
    <property type="molecule type" value="Genomic_DNA"/>
</dbReference>
<evidence type="ECO:0000313" key="2">
    <source>
        <dbReference type="Proteomes" id="UP000324222"/>
    </source>
</evidence>
<gene>
    <name evidence="1" type="ORF">E2C01_071871</name>
</gene>
<organism evidence="1 2">
    <name type="scientific">Portunus trituberculatus</name>
    <name type="common">Swimming crab</name>
    <name type="synonym">Neptunus trituberculatus</name>
    <dbReference type="NCBI Taxonomy" id="210409"/>
    <lineage>
        <taxon>Eukaryota</taxon>
        <taxon>Metazoa</taxon>
        <taxon>Ecdysozoa</taxon>
        <taxon>Arthropoda</taxon>
        <taxon>Crustacea</taxon>
        <taxon>Multicrustacea</taxon>
        <taxon>Malacostraca</taxon>
        <taxon>Eumalacostraca</taxon>
        <taxon>Eucarida</taxon>
        <taxon>Decapoda</taxon>
        <taxon>Pleocyemata</taxon>
        <taxon>Brachyura</taxon>
        <taxon>Eubrachyura</taxon>
        <taxon>Portunoidea</taxon>
        <taxon>Portunidae</taxon>
        <taxon>Portuninae</taxon>
        <taxon>Portunus</taxon>
    </lineage>
</organism>
<comment type="caution">
    <text evidence="1">The sequence shown here is derived from an EMBL/GenBank/DDBJ whole genome shotgun (WGS) entry which is preliminary data.</text>
</comment>
<keyword evidence="2" id="KW-1185">Reference proteome</keyword>
<evidence type="ECO:0000313" key="1">
    <source>
        <dbReference type="EMBL" id="MPC77418.1"/>
    </source>
</evidence>
<accession>A0A5B7I948</accession>